<dbReference type="Proteomes" id="UP000035199">
    <property type="component" value="Chromosome"/>
</dbReference>
<dbReference type="InterPro" id="IPR029058">
    <property type="entry name" value="AB_hydrolase_fold"/>
</dbReference>
<organism evidence="2 3">
    <name type="scientific">Corynebacterium mustelae</name>
    <dbReference type="NCBI Taxonomy" id="571915"/>
    <lineage>
        <taxon>Bacteria</taxon>
        <taxon>Bacillati</taxon>
        <taxon>Actinomycetota</taxon>
        <taxon>Actinomycetes</taxon>
        <taxon>Mycobacteriales</taxon>
        <taxon>Corynebacteriaceae</taxon>
        <taxon>Corynebacterium</taxon>
    </lineage>
</organism>
<reference evidence="2 3" key="1">
    <citation type="journal article" date="2015" name="Genome Announc.">
        <title>Complete Genome Sequence of the Type Strain Corynebacterium mustelae DSM 45274, Isolated from Various Tissues of a Male Ferret with Lethal Sepsis.</title>
        <authorList>
            <person name="Ruckert C."/>
            <person name="Eimer J."/>
            <person name="Winkler A."/>
            <person name="Tauch A."/>
        </authorList>
    </citation>
    <scope>NUCLEOTIDE SEQUENCE [LARGE SCALE GENOMIC DNA]</scope>
    <source>
        <strain evidence="2 3">DSM 45274</strain>
    </source>
</reference>
<keyword evidence="3" id="KW-1185">Reference proteome</keyword>
<gene>
    <name evidence="2" type="ORF">CMUST_11790</name>
</gene>
<accession>A0A0G3GZV6</accession>
<feature type="signal peptide" evidence="1">
    <location>
        <begin position="1"/>
        <end position="32"/>
    </location>
</feature>
<dbReference type="PANTHER" id="PTHR48098:SF1">
    <property type="entry name" value="DIACYLGLYCEROL ACYLTRANSFERASE_MYCOLYLTRANSFERASE AG85A"/>
    <property type="match status" value="1"/>
</dbReference>
<dbReference type="PATRIC" id="fig|571915.4.peg.2518"/>
<keyword evidence="1" id="KW-0732">Signal</keyword>
<dbReference type="InterPro" id="IPR000801">
    <property type="entry name" value="Esterase-like"/>
</dbReference>
<dbReference type="SUPFAM" id="SSF53474">
    <property type="entry name" value="alpha/beta-Hydrolases"/>
    <property type="match status" value="1"/>
</dbReference>
<dbReference type="EMBL" id="CP011542">
    <property type="protein sequence ID" value="AKK06669.1"/>
    <property type="molecule type" value="Genomic_DNA"/>
</dbReference>
<dbReference type="STRING" id="571915.CMUST_11790"/>
<name>A0A0G3GZV6_9CORY</name>
<reference evidence="3" key="2">
    <citation type="submission" date="2015-05" db="EMBL/GenBank/DDBJ databases">
        <title>Complete genome sequence of Corynebacterium mustelae DSM 45274, isolated from various tissues of a male ferret with lethal sepsis.</title>
        <authorList>
            <person name="Ruckert C."/>
            <person name="Albersmeier A."/>
            <person name="Winkler A."/>
            <person name="Tauch A."/>
        </authorList>
    </citation>
    <scope>NUCLEOTIDE SEQUENCE [LARGE SCALE GENOMIC DNA]</scope>
    <source>
        <strain evidence="3">DSM 45274</strain>
    </source>
</reference>
<dbReference type="Pfam" id="PF00756">
    <property type="entry name" value="Esterase"/>
    <property type="match status" value="1"/>
</dbReference>
<proteinExistence type="predicted"/>
<dbReference type="PANTHER" id="PTHR48098">
    <property type="entry name" value="ENTEROCHELIN ESTERASE-RELATED"/>
    <property type="match status" value="1"/>
</dbReference>
<dbReference type="RefSeq" id="WP_052844711.1">
    <property type="nucleotide sequence ID" value="NZ_CP011542.1"/>
</dbReference>
<evidence type="ECO:0000256" key="1">
    <source>
        <dbReference type="SAM" id="SignalP"/>
    </source>
</evidence>
<evidence type="ECO:0000313" key="3">
    <source>
        <dbReference type="Proteomes" id="UP000035199"/>
    </source>
</evidence>
<dbReference type="GO" id="GO:0016747">
    <property type="term" value="F:acyltransferase activity, transferring groups other than amino-acyl groups"/>
    <property type="evidence" value="ECO:0007669"/>
    <property type="project" value="TreeGrafter"/>
</dbReference>
<dbReference type="OrthoDB" id="4510758at2"/>
<dbReference type="AlphaFoldDB" id="A0A0G3GZV6"/>
<feature type="chain" id="PRO_5005184537" evidence="1">
    <location>
        <begin position="33"/>
        <end position="389"/>
    </location>
</feature>
<sequence>MKKVSSRYARRLRLLCVPFLAMSLFDATTVAAQPAVVSGSTDVGHSITADPRTAELFEHVVTQRQNSPFKDLPLPPIFEKEAWYPTAAPQDFSAPRLVGISDDNGLRLQRWFIESPAMRRVVEVQIMQPVDAEKPAPMLYLLDGATASTRSGWVRSGKIDEIMANEQITVVMPTQASGSMYMDWEKPDPVIGHPKWETFLTTELPTILENPTHGLRFDGKRIIAGLSMGASGAIRLANAHPDLFHGAIGLSGCYSYTSPMSIWKTKAVVESVRANPANLWADGYTEQARRMDVVHNPTGLRTMPVYLFTGNGVIGQQEKHLYNGHVTTDMIGGVGLEFATDKCTHELDQSMRNHGITHQKFVYEQGIHDWPYYTTQLPRGLAHIRSAWE</sequence>
<protein>
    <submittedName>
        <fullName evidence="2">Putative esterase</fullName>
    </submittedName>
</protein>
<dbReference type="InterPro" id="IPR050583">
    <property type="entry name" value="Mycobacterial_A85_antigen"/>
</dbReference>
<evidence type="ECO:0000313" key="2">
    <source>
        <dbReference type="EMBL" id="AKK06669.1"/>
    </source>
</evidence>
<dbReference type="Gene3D" id="3.40.50.1820">
    <property type="entry name" value="alpha/beta hydrolase"/>
    <property type="match status" value="1"/>
</dbReference>
<dbReference type="KEGG" id="cmv:CMUST_11790"/>